<dbReference type="EMBL" id="CP002593">
    <property type="protein sequence ID" value="AEA26824.1"/>
    <property type="molecule type" value="Genomic_DNA"/>
</dbReference>
<keyword evidence="3" id="KW-1185">Reference proteome</keyword>
<dbReference type="KEGG" id="pdx:Psed_4677"/>
<dbReference type="RefSeq" id="WP_013676736.1">
    <property type="nucleotide sequence ID" value="NC_015312.1"/>
</dbReference>
<sequence length="169" mass="16513">MRPRGLVSQPLPAGPLRLSRRRVLALAALAPAAGAGLAACTPGSGSDGPDPLIALARQARDDVDLITATVTAAPALGDRLTPARTARADHAAALEAEVARVAGGTPASAAPATSAPANPATPATTKAVTDALRASAEAAAKLVPTMEAARVGLVAGVVACCATYAEVLS</sequence>
<dbReference type="STRING" id="675635.Psed_4677"/>
<dbReference type="OrthoDB" id="9912899at2"/>
<dbReference type="AlphaFoldDB" id="F4D136"/>
<organism evidence="2 3">
    <name type="scientific">Pseudonocardia dioxanivorans (strain ATCC 55486 / DSM 44775 / JCM 13855 / CB1190)</name>
    <dbReference type="NCBI Taxonomy" id="675635"/>
    <lineage>
        <taxon>Bacteria</taxon>
        <taxon>Bacillati</taxon>
        <taxon>Actinomycetota</taxon>
        <taxon>Actinomycetes</taxon>
        <taxon>Pseudonocardiales</taxon>
        <taxon>Pseudonocardiaceae</taxon>
        <taxon>Pseudonocardia</taxon>
    </lineage>
</organism>
<reference evidence="2 3" key="1">
    <citation type="journal article" date="2011" name="J. Bacteriol.">
        <title>Genome sequence of the 1,4-dioxane-degrading Pseudonocardia dioxanivorans strain CB1190.</title>
        <authorList>
            <person name="Sales C.M."/>
            <person name="Mahendra S."/>
            <person name="Grostern A."/>
            <person name="Parales R.E."/>
            <person name="Goodwin L.A."/>
            <person name="Woyke T."/>
            <person name="Nolan M."/>
            <person name="Lapidus A."/>
            <person name="Chertkov O."/>
            <person name="Ovchinnikova G."/>
            <person name="Sczyrba A."/>
            <person name="Alvarez-Cohen L."/>
        </authorList>
    </citation>
    <scope>NUCLEOTIDE SEQUENCE [LARGE SCALE GENOMIC DNA]</scope>
    <source>
        <strain evidence="3">ATCC 55486 / DSM 44775 / JCM 13855 / CB1190</strain>
    </source>
</reference>
<feature type="signal peptide" evidence="1">
    <location>
        <begin position="1"/>
        <end position="38"/>
    </location>
</feature>
<accession>F4D136</accession>
<protein>
    <submittedName>
        <fullName evidence="2">Uncharacterized protein</fullName>
    </submittedName>
</protein>
<dbReference type="HOGENOM" id="CLU_118078_3_0_11"/>
<evidence type="ECO:0000256" key="1">
    <source>
        <dbReference type="SAM" id="SignalP"/>
    </source>
</evidence>
<keyword evidence="1" id="KW-0732">Signal</keyword>
<name>F4D136_PSEUX</name>
<gene>
    <name evidence="2" type="ordered locus">Psed_4677</name>
</gene>
<dbReference type="PROSITE" id="PS51318">
    <property type="entry name" value="TAT"/>
    <property type="match status" value="1"/>
</dbReference>
<dbReference type="InterPro" id="IPR006311">
    <property type="entry name" value="TAT_signal"/>
</dbReference>
<evidence type="ECO:0000313" key="2">
    <source>
        <dbReference type="EMBL" id="AEA26824.1"/>
    </source>
</evidence>
<feature type="chain" id="PRO_5039175268" evidence="1">
    <location>
        <begin position="39"/>
        <end position="169"/>
    </location>
</feature>
<evidence type="ECO:0000313" key="3">
    <source>
        <dbReference type="Proteomes" id="UP000007809"/>
    </source>
</evidence>
<dbReference type="Proteomes" id="UP000007809">
    <property type="component" value="Chromosome"/>
</dbReference>
<proteinExistence type="predicted"/>